<name>A0AAX4NFK1_9ARCH</name>
<organism evidence="1 2">
    <name type="scientific">Oxyplasma meridianum</name>
    <dbReference type="NCBI Taxonomy" id="3073602"/>
    <lineage>
        <taxon>Archaea</taxon>
        <taxon>Methanobacteriati</taxon>
        <taxon>Thermoplasmatota</taxon>
        <taxon>Thermoplasmata</taxon>
        <taxon>Thermoplasmatales</taxon>
        <taxon>Thermoplasmataceae</taxon>
        <taxon>Oxyplasma</taxon>
    </lineage>
</organism>
<dbReference type="AlphaFoldDB" id="A0AAX4NFK1"/>
<dbReference type="EMBL" id="CP133772">
    <property type="protein sequence ID" value="WYX99556.1"/>
    <property type="molecule type" value="Genomic_DNA"/>
</dbReference>
<dbReference type="GeneID" id="95966812"/>
<keyword evidence="2" id="KW-1185">Reference proteome</keyword>
<accession>A0AAX4NFK1</accession>
<reference evidence="1 2" key="1">
    <citation type="submission" date="2023-09" db="EMBL/GenBank/DDBJ databases">
        <authorList>
            <person name="Golyshina O.V."/>
            <person name="Lunev E.A."/>
            <person name="Bargiela R."/>
            <person name="Gaines M.C."/>
            <person name="Daum B."/>
            <person name="Bale N.J."/>
            <person name="Koenen M."/>
            <person name="Sinninghe Damst J.S."/>
            <person name="Yakimov M."/>
            <person name="Golyshin P.N."/>
        </authorList>
    </citation>
    <scope>NUCLEOTIDE SEQUENCE [LARGE SCALE GENOMIC DNA]</scope>
    <source>
        <strain evidence="1 2">M1</strain>
    </source>
</reference>
<gene>
    <name evidence="1" type="ORF">OXIME_000088</name>
</gene>
<protein>
    <submittedName>
        <fullName evidence="1">Uncharacterized protein</fullName>
    </submittedName>
</protein>
<sequence>MAADSSQTFPWGSLESVQGAAFNGSSQQIGSMTVTPDLIALISFYTLYNGTSYTFQIFRQYGSTGGIYDVTVYSGR</sequence>
<dbReference type="RefSeq" id="WP_393971529.1">
    <property type="nucleotide sequence ID" value="NZ_CP133772.1"/>
</dbReference>
<evidence type="ECO:0000313" key="1">
    <source>
        <dbReference type="EMBL" id="WYX99556.1"/>
    </source>
</evidence>
<proteinExistence type="predicted"/>
<dbReference type="KEGG" id="omr:OXIME_000088"/>
<dbReference type="Proteomes" id="UP001451606">
    <property type="component" value="Chromosome"/>
</dbReference>
<evidence type="ECO:0000313" key="2">
    <source>
        <dbReference type="Proteomes" id="UP001451606"/>
    </source>
</evidence>